<protein>
    <submittedName>
        <fullName evidence="1">Uncharacterized protein</fullName>
    </submittedName>
</protein>
<evidence type="ECO:0000313" key="1">
    <source>
        <dbReference type="EMBL" id="SDW58437.1"/>
    </source>
</evidence>
<dbReference type="OrthoDB" id="1955035at2"/>
<keyword evidence="2" id="KW-1185">Reference proteome</keyword>
<evidence type="ECO:0000313" key="2">
    <source>
        <dbReference type="Proteomes" id="UP000198534"/>
    </source>
</evidence>
<dbReference type="Proteomes" id="UP000198534">
    <property type="component" value="Unassembled WGS sequence"/>
</dbReference>
<sequence>MAESNGNNKILAVITEKEGQVAGGVPVFIVPGAKERQDTAFTLEKILDGMVHQLNEHTLLIVYHV</sequence>
<dbReference type="RefSeq" id="WP_091737583.1">
    <property type="nucleotide sequence ID" value="NZ_FNNQ01000004.1"/>
</dbReference>
<dbReference type="AlphaFoldDB" id="A0A1H2UQN5"/>
<organism evidence="1 2">
    <name type="scientific">Marininema mesophilum</name>
    <dbReference type="NCBI Taxonomy" id="1048340"/>
    <lineage>
        <taxon>Bacteria</taxon>
        <taxon>Bacillati</taxon>
        <taxon>Bacillota</taxon>
        <taxon>Bacilli</taxon>
        <taxon>Bacillales</taxon>
        <taxon>Thermoactinomycetaceae</taxon>
        <taxon>Marininema</taxon>
    </lineage>
</organism>
<dbReference type="EMBL" id="FNNQ01000004">
    <property type="protein sequence ID" value="SDW58437.1"/>
    <property type="molecule type" value="Genomic_DNA"/>
</dbReference>
<accession>A0A1H2UQN5</accession>
<dbReference type="InterPro" id="IPR054055">
    <property type="entry name" value="YpzH"/>
</dbReference>
<reference evidence="1 2" key="1">
    <citation type="submission" date="2016-10" db="EMBL/GenBank/DDBJ databases">
        <authorList>
            <person name="de Groot N.N."/>
        </authorList>
    </citation>
    <scope>NUCLEOTIDE SEQUENCE [LARGE SCALE GENOMIC DNA]</scope>
    <source>
        <strain evidence="1 2">DSM 45610</strain>
    </source>
</reference>
<gene>
    <name evidence="1" type="ORF">SAMN05444487_104186</name>
</gene>
<dbReference type="Pfam" id="PF21835">
    <property type="entry name" value="YIEGIA_cap"/>
    <property type="match status" value="1"/>
</dbReference>
<name>A0A1H2UQN5_9BACL</name>
<proteinExistence type="predicted"/>
<dbReference type="STRING" id="1048340.SAMN05444487_104186"/>